<accession>A0A915MQM9</accession>
<evidence type="ECO:0000259" key="1">
    <source>
        <dbReference type="PROSITE" id="PS51179"/>
    </source>
</evidence>
<dbReference type="AlphaFoldDB" id="A0A915MQM9"/>
<evidence type="ECO:0000313" key="3">
    <source>
        <dbReference type="WBParaSite" id="scaffold49405_cov294.g24953"/>
    </source>
</evidence>
<keyword evidence="2" id="KW-1185">Reference proteome</keyword>
<dbReference type="GO" id="GO:0003700">
    <property type="term" value="F:DNA-binding transcription factor activity"/>
    <property type="evidence" value="ECO:0007669"/>
    <property type="project" value="InterPro"/>
</dbReference>
<name>A0A915MQM9_MELJA</name>
<feature type="domain" description="POU-specific" evidence="1">
    <location>
        <begin position="1"/>
        <end position="16"/>
    </location>
</feature>
<dbReference type="Proteomes" id="UP000887561">
    <property type="component" value="Unplaced"/>
</dbReference>
<proteinExistence type="predicted"/>
<protein>
    <submittedName>
        <fullName evidence="3">POU-specific domain-containing protein</fullName>
    </submittedName>
</protein>
<dbReference type="WBParaSite" id="scaffold49405_cov294.g24953">
    <property type="protein sequence ID" value="scaffold49405_cov294.g24953"/>
    <property type="gene ID" value="scaffold49405_cov294.g24953"/>
</dbReference>
<organism evidence="2 3">
    <name type="scientific">Meloidogyne javanica</name>
    <name type="common">Root-knot nematode worm</name>
    <dbReference type="NCBI Taxonomy" id="6303"/>
    <lineage>
        <taxon>Eukaryota</taxon>
        <taxon>Metazoa</taxon>
        <taxon>Ecdysozoa</taxon>
        <taxon>Nematoda</taxon>
        <taxon>Chromadorea</taxon>
        <taxon>Rhabditida</taxon>
        <taxon>Tylenchina</taxon>
        <taxon>Tylenchomorpha</taxon>
        <taxon>Tylenchoidea</taxon>
        <taxon>Meloidogynidae</taxon>
        <taxon>Meloidogyninae</taxon>
        <taxon>Meloidogyne</taxon>
        <taxon>Meloidogyne incognita group</taxon>
    </lineage>
</organism>
<sequence length="30" mass="3485">MCKLRPLLEDWLHETDRLITAGASVQDIME</sequence>
<dbReference type="InterPro" id="IPR000327">
    <property type="entry name" value="POU_dom"/>
</dbReference>
<evidence type="ECO:0000313" key="2">
    <source>
        <dbReference type="Proteomes" id="UP000887561"/>
    </source>
</evidence>
<reference evidence="3" key="1">
    <citation type="submission" date="2022-11" db="UniProtKB">
        <authorList>
            <consortium name="WormBaseParasite"/>
        </authorList>
    </citation>
    <scope>IDENTIFICATION</scope>
</reference>
<dbReference type="PROSITE" id="PS51179">
    <property type="entry name" value="POU_3"/>
    <property type="match status" value="1"/>
</dbReference>